<feature type="domain" description="HTH gntR-type" evidence="4">
    <location>
        <begin position="5"/>
        <end position="72"/>
    </location>
</feature>
<gene>
    <name evidence="5" type="ORF">SAMN04487984_0275</name>
</gene>
<evidence type="ECO:0000256" key="1">
    <source>
        <dbReference type="ARBA" id="ARBA00023015"/>
    </source>
</evidence>
<name>A0A1W1Y3Q6_9LACT</name>
<dbReference type="Pfam" id="PF00392">
    <property type="entry name" value="GntR"/>
    <property type="match status" value="1"/>
</dbReference>
<dbReference type="SMART" id="SM00345">
    <property type="entry name" value="HTH_GNTR"/>
    <property type="match status" value="1"/>
</dbReference>
<keyword evidence="3" id="KW-0804">Transcription</keyword>
<dbReference type="OrthoDB" id="574518at2"/>
<evidence type="ECO:0000256" key="2">
    <source>
        <dbReference type="ARBA" id="ARBA00023125"/>
    </source>
</evidence>
<organism evidence="5 6">
    <name type="scientific">Aerococcus suis</name>
    <dbReference type="NCBI Taxonomy" id="371602"/>
    <lineage>
        <taxon>Bacteria</taxon>
        <taxon>Bacillati</taxon>
        <taxon>Bacillota</taxon>
        <taxon>Bacilli</taxon>
        <taxon>Lactobacillales</taxon>
        <taxon>Aerococcaceae</taxon>
        <taxon>Aerococcus</taxon>
    </lineage>
</organism>
<dbReference type="PANTHER" id="PTHR43537:SF24">
    <property type="entry name" value="GLUCONATE OPERON TRANSCRIPTIONAL REPRESSOR"/>
    <property type="match status" value="1"/>
</dbReference>
<keyword evidence="6" id="KW-1185">Reference proteome</keyword>
<keyword evidence="2" id="KW-0238">DNA-binding</keyword>
<dbReference type="CDD" id="cd07377">
    <property type="entry name" value="WHTH_GntR"/>
    <property type="match status" value="1"/>
</dbReference>
<protein>
    <submittedName>
        <fullName evidence="5">Regulatory protein, gntR family</fullName>
    </submittedName>
</protein>
<dbReference type="Gene3D" id="1.10.10.10">
    <property type="entry name" value="Winged helix-like DNA-binding domain superfamily/Winged helix DNA-binding domain"/>
    <property type="match status" value="1"/>
</dbReference>
<dbReference type="GO" id="GO:0003700">
    <property type="term" value="F:DNA-binding transcription factor activity"/>
    <property type="evidence" value="ECO:0007669"/>
    <property type="project" value="InterPro"/>
</dbReference>
<sequence length="233" mass="27604">MGKIQKFEQLAYLYIKNKILTNEWKPGYHIIELNISNDLDMSRSPVRSALAVLEKENIVEVIPYRGYFVLNKPSSEQLTGHKLRYFKIICYRLVDRLSKTDFENQRVSTILYQTVRDLKQAVKNQDDSFFLKILLTYWEELFIPADHPFLVKEAKIAIKHIIRHIQDEVTTEQFQHLQTILTIYLEDLAFAIAHQQYQNCHTIIQLLSVRLLQYVSKDNQTTYLVTDHYPTRP</sequence>
<dbReference type="GO" id="GO:0003677">
    <property type="term" value="F:DNA binding"/>
    <property type="evidence" value="ECO:0007669"/>
    <property type="project" value="UniProtKB-KW"/>
</dbReference>
<evidence type="ECO:0000313" key="6">
    <source>
        <dbReference type="Proteomes" id="UP000243884"/>
    </source>
</evidence>
<keyword evidence="1" id="KW-0805">Transcription regulation</keyword>
<accession>A0A1W1Y3Q6</accession>
<dbReference type="SUPFAM" id="SSF46785">
    <property type="entry name" value="Winged helix' DNA-binding domain"/>
    <property type="match status" value="1"/>
</dbReference>
<evidence type="ECO:0000259" key="4">
    <source>
        <dbReference type="PROSITE" id="PS50949"/>
    </source>
</evidence>
<dbReference type="InterPro" id="IPR000524">
    <property type="entry name" value="Tscrpt_reg_HTH_GntR"/>
</dbReference>
<proteinExistence type="predicted"/>
<evidence type="ECO:0000313" key="5">
    <source>
        <dbReference type="EMBL" id="SMC30776.1"/>
    </source>
</evidence>
<dbReference type="STRING" id="371602.SAMN04487984_0275"/>
<dbReference type="PANTHER" id="PTHR43537">
    <property type="entry name" value="TRANSCRIPTIONAL REGULATOR, GNTR FAMILY"/>
    <property type="match status" value="1"/>
</dbReference>
<reference evidence="6" key="1">
    <citation type="submission" date="2017-04" db="EMBL/GenBank/DDBJ databases">
        <authorList>
            <person name="Varghese N."/>
            <person name="Submissions S."/>
        </authorList>
    </citation>
    <scope>NUCLEOTIDE SEQUENCE [LARGE SCALE GENOMIC DNA]</scope>
    <source>
        <strain evidence="6">DSM 21500</strain>
    </source>
</reference>
<dbReference type="AlphaFoldDB" id="A0A1W1Y3Q6"/>
<dbReference type="InterPro" id="IPR036388">
    <property type="entry name" value="WH-like_DNA-bd_sf"/>
</dbReference>
<dbReference type="Proteomes" id="UP000243884">
    <property type="component" value="Unassembled WGS sequence"/>
</dbReference>
<dbReference type="EMBL" id="FWXK01000001">
    <property type="protein sequence ID" value="SMC30776.1"/>
    <property type="molecule type" value="Genomic_DNA"/>
</dbReference>
<dbReference type="PROSITE" id="PS50949">
    <property type="entry name" value="HTH_GNTR"/>
    <property type="match status" value="1"/>
</dbReference>
<evidence type="ECO:0000256" key="3">
    <source>
        <dbReference type="ARBA" id="ARBA00023163"/>
    </source>
</evidence>
<dbReference type="RefSeq" id="WP_084097879.1">
    <property type="nucleotide sequence ID" value="NZ_FWXK01000001.1"/>
</dbReference>
<dbReference type="InterPro" id="IPR036390">
    <property type="entry name" value="WH_DNA-bd_sf"/>
</dbReference>